<dbReference type="Pfam" id="PF01048">
    <property type="entry name" value="PNP_UDP_1"/>
    <property type="match status" value="1"/>
</dbReference>
<accession>A0A2K0UQJ3</accession>
<dbReference type="AlphaFoldDB" id="A0A2K0UQJ3"/>
<dbReference type="Proteomes" id="UP000236290">
    <property type="component" value="Unassembled WGS sequence"/>
</dbReference>
<feature type="region of interest" description="Disordered" evidence="1">
    <location>
        <begin position="203"/>
        <end position="236"/>
    </location>
</feature>
<gene>
    <name evidence="3" type="ORF">THARTR1_00075</name>
</gene>
<evidence type="ECO:0000313" key="4">
    <source>
        <dbReference type="Proteomes" id="UP000236290"/>
    </source>
</evidence>
<proteinExistence type="predicted"/>
<organism evidence="3 4">
    <name type="scientific">Trichoderma harzianum</name>
    <name type="common">Hypocrea lixii</name>
    <dbReference type="NCBI Taxonomy" id="5544"/>
    <lineage>
        <taxon>Eukaryota</taxon>
        <taxon>Fungi</taxon>
        <taxon>Dikarya</taxon>
        <taxon>Ascomycota</taxon>
        <taxon>Pezizomycotina</taxon>
        <taxon>Sordariomycetes</taxon>
        <taxon>Hypocreomycetidae</taxon>
        <taxon>Hypocreales</taxon>
        <taxon>Hypocreaceae</taxon>
        <taxon>Trichoderma</taxon>
    </lineage>
</organism>
<feature type="compositionally biased region" description="Acidic residues" evidence="1">
    <location>
        <begin position="219"/>
        <end position="233"/>
    </location>
</feature>
<dbReference type="OrthoDB" id="20872at2759"/>
<dbReference type="InterPro" id="IPR053137">
    <property type="entry name" value="NLR-like"/>
</dbReference>
<sequence length="372" mass="40793">MSLNTRSHADYTVGWVCALPQEQTAAMAMLDERHESLSKPPTDTNTYTLGSIGQHNIVITCLPKGHAGPNSAATVATQMVQTFASIKIGLMVGIGGGIPPKVRLGDVVVSTPDDQFPGVVQWDLGKSTEEGKFKRTGSLNNPPNSLLSALGKLESKHDLEGSKIPDFLEQIREKYPLAAKTYLNSTSLKDVLFKSGYPHVHGKPIENNGVDDNMKEDGDGVSDQEEEEEEEEGCVSCDPSQIIRRKHRAMCVHYGLIASSNTTIEDAEFRDRLNKELGKKVLCVEMEAAGLMNSFPCIIIRGICDYADTHRATTWRKYAAAVAAAFAKELVGCVQSSDAEGERPIRDILNDGELYRLYLLVSANHRLKWAIF</sequence>
<dbReference type="InterPro" id="IPR000845">
    <property type="entry name" value="Nucleoside_phosphorylase_d"/>
</dbReference>
<evidence type="ECO:0000259" key="2">
    <source>
        <dbReference type="Pfam" id="PF01048"/>
    </source>
</evidence>
<dbReference type="InterPro" id="IPR035994">
    <property type="entry name" value="Nucleoside_phosphorylase_sf"/>
</dbReference>
<comment type="caution">
    <text evidence="3">The sequence shown here is derived from an EMBL/GenBank/DDBJ whole genome shotgun (WGS) entry which is preliminary data.</text>
</comment>
<dbReference type="Gene3D" id="3.40.50.1580">
    <property type="entry name" value="Nucleoside phosphorylase domain"/>
    <property type="match status" value="1"/>
</dbReference>
<dbReference type="GO" id="GO:0009116">
    <property type="term" value="P:nucleoside metabolic process"/>
    <property type="evidence" value="ECO:0007669"/>
    <property type="project" value="InterPro"/>
</dbReference>
<dbReference type="PANTHER" id="PTHR46082">
    <property type="entry name" value="ATP/GTP-BINDING PROTEIN-RELATED"/>
    <property type="match status" value="1"/>
</dbReference>
<dbReference type="SUPFAM" id="SSF53167">
    <property type="entry name" value="Purine and uridine phosphorylases"/>
    <property type="match status" value="1"/>
</dbReference>
<dbReference type="GO" id="GO:0003824">
    <property type="term" value="F:catalytic activity"/>
    <property type="evidence" value="ECO:0007669"/>
    <property type="project" value="InterPro"/>
</dbReference>
<evidence type="ECO:0000256" key="1">
    <source>
        <dbReference type="SAM" id="MobiDB-lite"/>
    </source>
</evidence>
<dbReference type="PANTHER" id="PTHR46082:SF11">
    <property type="entry name" value="AAA+ ATPASE DOMAIN-CONTAINING PROTEIN-RELATED"/>
    <property type="match status" value="1"/>
</dbReference>
<dbReference type="EMBL" id="MTYI01000004">
    <property type="protein sequence ID" value="PNP60051.1"/>
    <property type="molecule type" value="Genomic_DNA"/>
</dbReference>
<feature type="domain" description="Nucleoside phosphorylase" evidence="2">
    <location>
        <begin position="13"/>
        <end position="111"/>
    </location>
</feature>
<name>A0A2K0UQJ3_TRIHA</name>
<reference evidence="3 4" key="1">
    <citation type="submission" date="2017-02" db="EMBL/GenBank/DDBJ databases">
        <title>Genomes of Trichoderma spp. with biocontrol activity.</title>
        <authorList>
            <person name="Gardiner D."/>
            <person name="Kazan K."/>
            <person name="Vos C."/>
            <person name="Harvey P."/>
        </authorList>
    </citation>
    <scope>NUCLEOTIDE SEQUENCE [LARGE SCALE GENOMIC DNA]</scope>
    <source>
        <strain evidence="3 4">Tr1</strain>
    </source>
</reference>
<evidence type="ECO:0000313" key="3">
    <source>
        <dbReference type="EMBL" id="PNP60051.1"/>
    </source>
</evidence>
<protein>
    <recommendedName>
        <fullName evidence="2">Nucleoside phosphorylase domain-containing protein</fullName>
    </recommendedName>
</protein>